<dbReference type="SUPFAM" id="SSF57667">
    <property type="entry name" value="beta-beta-alpha zinc fingers"/>
    <property type="match status" value="1"/>
</dbReference>
<keyword evidence="13" id="KW-0131">Cell cycle</keyword>
<evidence type="ECO:0000256" key="7">
    <source>
        <dbReference type="ARBA" id="ARBA00022723"/>
    </source>
</evidence>
<comment type="caution">
    <text evidence="17">The sequence shown here is derived from an EMBL/GenBank/DDBJ whole genome shotgun (WGS) entry which is preliminary data.</text>
</comment>
<keyword evidence="9" id="KW-0498">Mitosis</keyword>
<dbReference type="Pfam" id="PF23406">
    <property type="entry name" value="ZNF380_CC"/>
    <property type="match status" value="1"/>
</dbReference>
<feature type="region of interest" description="Disordered" evidence="15">
    <location>
        <begin position="128"/>
        <end position="216"/>
    </location>
</feature>
<evidence type="ECO:0000256" key="1">
    <source>
        <dbReference type="ARBA" id="ARBA00004286"/>
    </source>
</evidence>
<keyword evidence="5" id="KW-0217">Developmental protein</keyword>
<keyword evidence="4" id="KW-0158">Chromosome</keyword>
<keyword evidence="11" id="KW-0175">Coiled coil</keyword>
<dbReference type="GO" id="GO:0033260">
    <property type="term" value="P:nuclear DNA replication"/>
    <property type="evidence" value="ECO:0007669"/>
    <property type="project" value="TreeGrafter"/>
</dbReference>
<evidence type="ECO:0000256" key="14">
    <source>
        <dbReference type="ARBA" id="ARBA00030672"/>
    </source>
</evidence>
<dbReference type="OrthoDB" id="77607at2759"/>
<keyword evidence="7" id="KW-0479">Metal-binding</keyword>
<dbReference type="GO" id="GO:0003676">
    <property type="term" value="F:nucleic acid binding"/>
    <property type="evidence" value="ECO:0007669"/>
    <property type="project" value="InterPro"/>
</dbReference>
<keyword evidence="18" id="KW-1185">Reference proteome</keyword>
<dbReference type="GO" id="GO:0008270">
    <property type="term" value="F:zinc ion binding"/>
    <property type="evidence" value="ECO:0007669"/>
    <property type="project" value="UniProtKB-KW"/>
</dbReference>
<comment type="subcellular location">
    <subcellularLocation>
        <location evidence="1">Chromosome</location>
    </subcellularLocation>
    <subcellularLocation>
        <location evidence="2">Nucleus speckle</location>
    </subcellularLocation>
</comment>
<evidence type="ECO:0000256" key="10">
    <source>
        <dbReference type="ARBA" id="ARBA00022833"/>
    </source>
</evidence>
<dbReference type="InterPro" id="IPR040050">
    <property type="entry name" value="ZNF830-like"/>
</dbReference>
<feature type="domain" description="ZNF380 coiled-coil" evidence="16">
    <location>
        <begin position="199"/>
        <end position="278"/>
    </location>
</feature>
<dbReference type="STRING" id="282301.A0A267F166"/>
<dbReference type="Proteomes" id="UP000215902">
    <property type="component" value="Unassembled WGS sequence"/>
</dbReference>
<gene>
    <name evidence="17" type="ORF">BOX15_Mlig009875g1</name>
</gene>
<evidence type="ECO:0000256" key="2">
    <source>
        <dbReference type="ARBA" id="ARBA00004324"/>
    </source>
</evidence>
<evidence type="ECO:0000313" key="18">
    <source>
        <dbReference type="Proteomes" id="UP000215902"/>
    </source>
</evidence>
<dbReference type="InterPro" id="IPR036236">
    <property type="entry name" value="Znf_C2H2_sf"/>
</dbReference>
<dbReference type="AlphaFoldDB" id="A0A267F166"/>
<keyword evidence="12" id="KW-0539">Nucleus</keyword>
<protein>
    <recommendedName>
        <fullName evidence="3">Zinc finger protein 830</fullName>
    </recommendedName>
    <alternativeName>
        <fullName evidence="14">Coiled-coil domain-containing protein 16</fullName>
    </alternativeName>
</protein>
<organism evidence="17 18">
    <name type="scientific">Macrostomum lignano</name>
    <dbReference type="NCBI Taxonomy" id="282301"/>
    <lineage>
        <taxon>Eukaryota</taxon>
        <taxon>Metazoa</taxon>
        <taxon>Spiralia</taxon>
        <taxon>Lophotrochozoa</taxon>
        <taxon>Platyhelminthes</taxon>
        <taxon>Rhabditophora</taxon>
        <taxon>Macrostomorpha</taxon>
        <taxon>Macrostomida</taxon>
        <taxon>Macrostomidae</taxon>
        <taxon>Macrostomum</taxon>
    </lineage>
</organism>
<dbReference type="PANTHER" id="PTHR13278">
    <property type="entry name" value="ZINC FINGER PROTEIN 830"/>
    <property type="match status" value="1"/>
</dbReference>
<evidence type="ECO:0000256" key="8">
    <source>
        <dbReference type="ARBA" id="ARBA00022771"/>
    </source>
</evidence>
<keyword evidence="6" id="KW-0132">Cell division</keyword>
<feature type="compositionally biased region" description="Low complexity" evidence="15">
    <location>
        <begin position="163"/>
        <end position="198"/>
    </location>
</feature>
<evidence type="ECO:0000259" key="16">
    <source>
        <dbReference type="Pfam" id="PF23406"/>
    </source>
</evidence>
<accession>A0A267F166</accession>
<proteinExistence type="predicted"/>
<dbReference type="InterPro" id="IPR059039">
    <property type="entry name" value="ZNF380_CC"/>
</dbReference>
<keyword evidence="8" id="KW-0863">Zinc-finger</keyword>
<evidence type="ECO:0000256" key="3">
    <source>
        <dbReference type="ARBA" id="ARBA00017358"/>
    </source>
</evidence>
<dbReference type="GO" id="GO:0033314">
    <property type="term" value="P:mitotic DNA replication checkpoint signaling"/>
    <property type="evidence" value="ECO:0007669"/>
    <property type="project" value="TreeGrafter"/>
</dbReference>
<dbReference type="GO" id="GO:0005681">
    <property type="term" value="C:spliceosomal complex"/>
    <property type="evidence" value="ECO:0007669"/>
    <property type="project" value="InterPro"/>
</dbReference>
<evidence type="ECO:0000256" key="12">
    <source>
        <dbReference type="ARBA" id="ARBA00023242"/>
    </source>
</evidence>
<reference evidence="17 18" key="1">
    <citation type="submission" date="2017-06" db="EMBL/GenBank/DDBJ databases">
        <title>A platform for efficient transgenesis in Macrostomum lignano, a flatworm model organism for stem cell research.</title>
        <authorList>
            <person name="Berezikov E."/>
        </authorList>
    </citation>
    <scope>NUCLEOTIDE SEQUENCE [LARGE SCALE GENOMIC DNA]</scope>
    <source>
        <strain evidence="17">DV1</strain>
        <tissue evidence="17">Whole organism</tissue>
    </source>
</reference>
<name>A0A267F166_9PLAT</name>
<dbReference type="PANTHER" id="PTHR13278:SF0">
    <property type="entry name" value="ZINC FINGER PROTEIN 830"/>
    <property type="match status" value="1"/>
</dbReference>
<evidence type="ECO:0000256" key="13">
    <source>
        <dbReference type="ARBA" id="ARBA00023306"/>
    </source>
</evidence>
<evidence type="ECO:0000256" key="9">
    <source>
        <dbReference type="ARBA" id="ARBA00022776"/>
    </source>
</evidence>
<dbReference type="GO" id="GO:0044773">
    <property type="term" value="P:mitotic DNA damage checkpoint signaling"/>
    <property type="evidence" value="ECO:0007669"/>
    <property type="project" value="TreeGrafter"/>
</dbReference>
<feature type="compositionally biased region" description="Basic and acidic residues" evidence="15">
    <location>
        <begin position="129"/>
        <end position="138"/>
    </location>
</feature>
<sequence length="324" mass="36059">QLQVAMDNKAGKSKEEIRRMMRLTAAKMQLKKPSNVVNNSEAAAAATATTSSSSSAALDDTDSVKGHPFARYNSLNQLTCILCGCPVKSSLLWRAHLASRGHRANAEALRSRGGDRAVEILSGAGLKRRLQETSEKQQKKQPSSALGLAYSDDEEEAEDPAPSKKSQQLHQKQSSASSSLLNRQPQQQKKQQQQQQQQLPEGFFDDPVADARARNVPYKDRMEEELELFAKEMRDAQVESDKIAEQAEEEADNVRYLEEIITQEETWHRLNELELLKEAATIKQEAKSAMKLEPAAGDGSPTDEADIDEAELELGLDCWRKKKL</sequence>
<evidence type="ECO:0000256" key="4">
    <source>
        <dbReference type="ARBA" id="ARBA00022454"/>
    </source>
</evidence>
<evidence type="ECO:0000313" key="17">
    <source>
        <dbReference type="EMBL" id="PAA67493.1"/>
    </source>
</evidence>
<keyword evidence="10" id="KW-0862">Zinc</keyword>
<evidence type="ECO:0000256" key="6">
    <source>
        <dbReference type="ARBA" id="ARBA00022618"/>
    </source>
</evidence>
<evidence type="ECO:0000256" key="5">
    <source>
        <dbReference type="ARBA" id="ARBA00022473"/>
    </source>
</evidence>
<dbReference type="EMBL" id="NIVC01001481">
    <property type="protein sequence ID" value="PAA67493.1"/>
    <property type="molecule type" value="Genomic_DNA"/>
</dbReference>
<feature type="non-terminal residue" evidence="17">
    <location>
        <position position="1"/>
    </location>
</feature>
<evidence type="ECO:0000256" key="15">
    <source>
        <dbReference type="SAM" id="MobiDB-lite"/>
    </source>
</evidence>
<evidence type="ECO:0000256" key="11">
    <source>
        <dbReference type="ARBA" id="ARBA00023054"/>
    </source>
</evidence>